<dbReference type="InterPro" id="IPR028089">
    <property type="entry name" value="DUF4455"/>
</dbReference>
<feature type="coiled-coil region" evidence="1">
    <location>
        <begin position="57"/>
        <end position="113"/>
    </location>
</feature>
<reference evidence="3" key="2">
    <citation type="submission" date="2020-12" db="EMBL/GenBank/DDBJ databases">
        <authorList>
            <person name="Kanost M."/>
        </authorList>
    </citation>
    <scope>NUCLEOTIDE SEQUENCE</scope>
</reference>
<evidence type="ECO:0000256" key="1">
    <source>
        <dbReference type="SAM" id="Coils"/>
    </source>
</evidence>
<organism evidence="3 4">
    <name type="scientific">Manduca sexta</name>
    <name type="common">Tobacco hawkmoth</name>
    <name type="synonym">Tobacco hornworm</name>
    <dbReference type="NCBI Taxonomy" id="7130"/>
    <lineage>
        <taxon>Eukaryota</taxon>
        <taxon>Metazoa</taxon>
        <taxon>Ecdysozoa</taxon>
        <taxon>Arthropoda</taxon>
        <taxon>Hexapoda</taxon>
        <taxon>Insecta</taxon>
        <taxon>Pterygota</taxon>
        <taxon>Neoptera</taxon>
        <taxon>Endopterygota</taxon>
        <taxon>Lepidoptera</taxon>
        <taxon>Glossata</taxon>
        <taxon>Ditrysia</taxon>
        <taxon>Bombycoidea</taxon>
        <taxon>Sphingidae</taxon>
        <taxon>Sphinginae</taxon>
        <taxon>Sphingini</taxon>
        <taxon>Manduca</taxon>
    </lineage>
</organism>
<feature type="domain" description="DUF4455" evidence="2">
    <location>
        <begin position="62"/>
        <end position="226"/>
    </location>
</feature>
<evidence type="ECO:0000259" key="2">
    <source>
        <dbReference type="Pfam" id="PF14643"/>
    </source>
</evidence>
<accession>A0A921ZP28</accession>
<keyword evidence="1" id="KW-0175">Coiled coil</keyword>
<comment type="caution">
    <text evidence="3">The sequence shown here is derived from an EMBL/GenBank/DDBJ whole genome shotgun (WGS) entry which is preliminary data.</text>
</comment>
<evidence type="ECO:0000313" key="3">
    <source>
        <dbReference type="EMBL" id="KAG6461475.1"/>
    </source>
</evidence>
<gene>
    <name evidence="3" type="ORF">O3G_MSEX012653</name>
</gene>
<dbReference type="Pfam" id="PF14643">
    <property type="entry name" value="DUF4455"/>
    <property type="match status" value="1"/>
</dbReference>
<sequence>MFSKKSSKQSLGGGKCKCETGYENVNLVAQPGCAEDDAAVAALPDTWEPKHSGPILKKYLQEREQKHEQLLKNMKEAAAEVNGKIDVMTRNLAEDLLAHIQQNQRNMDNIVDECSEICIPISKEIRTKGLNDIYQCFNHRIDDIVRFKLEALALERERADGLRIILRDHFQKLIDVGHLTPKDLLYDFDQRIYDINQQLLSNCRAYTELEARLRVHADESLVRMRSALNQLSLGVAMINRGRSAQPWLREERLSSRRTTSAVDKNRQSFDPSIKKILGEVEEFEECVSCLVQAYRAAVMKVFTGFSGKLSVLQRDLGSHHAIHDINNSSCEMSDLQQLIERTLRRLSSSVHQKQTSSKDLLAITGADITSMQKSLWSLGECFRVTYTILHDAGHLWDSHMLRLALAQKLTIAAVEDMLTSNDTLELANEMSFNVALEQLRCSSDVDKLQQHFEVIMTMLERTSDLYMQHSQAEIGRLQEFMNLPPYMSRTLLAEFDCFLEKHRRPTLQSVASMTSQPYSGSPKLAQPTALRSPLPRAILQTELQEIALQNWRNGFLESFQSNMSFVPEELQHQAQMWVEERASALHVRYSLKLVSNSIRTERVKAARDARLAELRYHENRLESHLAAVYNLIDALPIEASEFLSLDSQYLYPLCKWISQIQVDMDAMIEPLDPEVRRLKMLSYGPRLAKHRSLFEESLDGAIEQYKRQMEHRIQEGRISNVRFISQIRLFNEGGRYAAPEASKTCAALVKSADALEICANRAMDALNHRRNQLLALADQQLLPLQRVIEDVYKVGGKSQDKKKPLPPKKK</sequence>
<keyword evidence="4" id="KW-1185">Reference proteome</keyword>
<reference evidence="3" key="1">
    <citation type="journal article" date="2016" name="Insect Biochem. Mol. Biol.">
        <title>Multifaceted biological insights from a draft genome sequence of the tobacco hornworm moth, Manduca sexta.</title>
        <authorList>
            <person name="Kanost M.R."/>
            <person name="Arrese E.L."/>
            <person name="Cao X."/>
            <person name="Chen Y.R."/>
            <person name="Chellapilla S."/>
            <person name="Goldsmith M.R."/>
            <person name="Grosse-Wilde E."/>
            <person name="Heckel D.G."/>
            <person name="Herndon N."/>
            <person name="Jiang H."/>
            <person name="Papanicolaou A."/>
            <person name="Qu J."/>
            <person name="Soulages J.L."/>
            <person name="Vogel H."/>
            <person name="Walters J."/>
            <person name="Waterhouse R.M."/>
            <person name="Ahn S.J."/>
            <person name="Almeida F.C."/>
            <person name="An C."/>
            <person name="Aqrawi P."/>
            <person name="Bretschneider A."/>
            <person name="Bryant W.B."/>
            <person name="Bucks S."/>
            <person name="Chao H."/>
            <person name="Chevignon G."/>
            <person name="Christen J.M."/>
            <person name="Clarke D.F."/>
            <person name="Dittmer N.T."/>
            <person name="Ferguson L.C.F."/>
            <person name="Garavelou S."/>
            <person name="Gordon K.H.J."/>
            <person name="Gunaratna R.T."/>
            <person name="Han Y."/>
            <person name="Hauser F."/>
            <person name="He Y."/>
            <person name="Heidel-Fischer H."/>
            <person name="Hirsh A."/>
            <person name="Hu Y."/>
            <person name="Jiang H."/>
            <person name="Kalra D."/>
            <person name="Klinner C."/>
            <person name="Konig C."/>
            <person name="Kovar C."/>
            <person name="Kroll A.R."/>
            <person name="Kuwar S.S."/>
            <person name="Lee S.L."/>
            <person name="Lehman R."/>
            <person name="Li K."/>
            <person name="Li Z."/>
            <person name="Liang H."/>
            <person name="Lovelace S."/>
            <person name="Lu Z."/>
            <person name="Mansfield J.H."/>
            <person name="McCulloch K.J."/>
            <person name="Mathew T."/>
            <person name="Morton B."/>
            <person name="Muzny D.M."/>
            <person name="Neunemann D."/>
            <person name="Ongeri F."/>
            <person name="Pauchet Y."/>
            <person name="Pu L.L."/>
            <person name="Pyrousis I."/>
            <person name="Rao X.J."/>
            <person name="Redding A."/>
            <person name="Roesel C."/>
            <person name="Sanchez-Gracia A."/>
            <person name="Schaack S."/>
            <person name="Shukla A."/>
            <person name="Tetreau G."/>
            <person name="Wang Y."/>
            <person name="Xiong G.H."/>
            <person name="Traut W."/>
            <person name="Walsh T.K."/>
            <person name="Worley K.C."/>
            <person name="Wu D."/>
            <person name="Wu W."/>
            <person name="Wu Y.Q."/>
            <person name="Zhang X."/>
            <person name="Zou Z."/>
            <person name="Zucker H."/>
            <person name="Briscoe A.D."/>
            <person name="Burmester T."/>
            <person name="Clem R.J."/>
            <person name="Feyereisen R."/>
            <person name="Grimmelikhuijzen C.J.P."/>
            <person name="Hamodrakas S.J."/>
            <person name="Hansson B.S."/>
            <person name="Huguet E."/>
            <person name="Jermiin L.S."/>
            <person name="Lan Q."/>
            <person name="Lehman H.K."/>
            <person name="Lorenzen M."/>
            <person name="Merzendorfer H."/>
            <person name="Michalopoulos I."/>
            <person name="Morton D.B."/>
            <person name="Muthukrishnan S."/>
            <person name="Oakeshott J.G."/>
            <person name="Palmer W."/>
            <person name="Park Y."/>
            <person name="Passarelli A.L."/>
            <person name="Rozas J."/>
            <person name="Schwartz L.M."/>
            <person name="Smith W."/>
            <person name="Southgate A."/>
            <person name="Vilcinskas A."/>
            <person name="Vogt R."/>
            <person name="Wang P."/>
            <person name="Werren J."/>
            <person name="Yu X.Q."/>
            <person name="Zhou J.J."/>
            <person name="Brown S.J."/>
            <person name="Scherer S.E."/>
            <person name="Richards S."/>
            <person name="Blissard G.W."/>
        </authorList>
    </citation>
    <scope>NUCLEOTIDE SEQUENCE</scope>
</reference>
<dbReference type="EMBL" id="JH668748">
    <property type="protein sequence ID" value="KAG6461475.1"/>
    <property type="molecule type" value="Genomic_DNA"/>
</dbReference>
<dbReference type="AlphaFoldDB" id="A0A921ZP28"/>
<evidence type="ECO:0000313" key="4">
    <source>
        <dbReference type="Proteomes" id="UP000791440"/>
    </source>
</evidence>
<protein>
    <recommendedName>
        <fullName evidence="2">DUF4455 domain-containing protein</fullName>
    </recommendedName>
</protein>
<proteinExistence type="predicted"/>
<name>A0A921ZP28_MANSE</name>
<dbReference type="Proteomes" id="UP000791440">
    <property type="component" value="Unassembled WGS sequence"/>
</dbReference>